<keyword evidence="1" id="KW-0680">Restriction system</keyword>
<dbReference type="PANTHER" id="PTHR43140">
    <property type="entry name" value="TYPE-1 RESTRICTION ENZYME ECOKI SPECIFICITY PROTEIN"/>
    <property type="match status" value="1"/>
</dbReference>
<keyword evidence="3" id="KW-0378">Hydrolase</keyword>
<dbReference type="Gene3D" id="3.90.220.20">
    <property type="entry name" value="DNA methylase specificity domains"/>
    <property type="match status" value="2"/>
</dbReference>
<dbReference type="SUPFAM" id="SSF116734">
    <property type="entry name" value="DNA methylase specificity domain"/>
    <property type="match status" value="2"/>
</dbReference>
<dbReference type="InterPro" id="IPR051212">
    <property type="entry name" value="Type-I_RE_S_subunit"/>
</dbReference>
<gene>
    <name evidence="3" type="ORF">JOF54_002430</name>
</gene>
<organism evidence="3 4">
    <name type="scientific">Microlunatus capsulatus</name>
    <dbReference type="NCBI Taxonomy" id="99117"/>
    <lineage>
        <taxon>Bacteria</taxon>
        <taxon>Bacillati</taxon>
        <taxon>Actinomycetota</taxon>
        <taxon>Actinomycetes</taxon>
        <taxon>Propionibacteriales</taxon>
        <taxon>Propionibacteriaceae</taxon>
        <taxon>Microlunatus</taxon>
    </lineage>
</organism>
<reference evidence="3 4" key="1">
    <citation type="submission" date="2021-03" db="EMBL/GenBank/DDBJ databases">
        <title>Sequencing the genomes of 1000 actinobacteria strains.</title>
        <authorList>
            <person name="Klenk H.-P."/>
        </authorList>
    </citation>
    <scope>NUCLEOTIDE SEQUENCE [LARGE SCALE GENOMIC DNA]</scope>
    <source>
        <strain evidence="3 4">DSM 12936</strain>
    </source>
</reference>
<sequence>MTEMTRLDRVATVHARIGWKALTADEYVDDGFAFLSTPNIKQSVIDYTNVNFISDFRYTESPELQLQIGDVLLAKDGSTLGIANCVRHLPRPATVNGSIAVLRPFNVESRYLMYWLQASPIQAQIQQLKDGMGVPHLFQQDIRKLQVPELNRGDQRRIADLLDNRIALIDRIVAARREQIGKLVQAREAHLQQLHDNLVSQYGECRLGYLLVGLEQGWSPQADSVPAAPQEWGVMRSGCVNGGLFRPDDNKRLPDGLEPRPEYEIRSGDLLMSRASGSLDLIGSVAVVPGGTRSRLLLCDKIYRIAPAEGWDARYLAHIMRTRRSREGIRLGVSGAEGMANNLPSGVVRDLRIPLVPSVRQPEIIDRAEAIHKREAVVTAGLTRSIRLLIEYRSSLITAAVTGATDMQQDRILT</sequence>
<comment type="caution">
    <text evidence="3">The sequence shown here is derived from an EMBL/GenBank/DDBJ whole genome shotgun (WGS) entry which is preliminary data.</text>
</comment>
<evidence type="ECO:0000256" key="2">
    <source>
        <dbReference type="ARBA" id="ARBA00023125"/>
    </source>
</evidence>
<keyword evidence="2" id="KW-0238">DNA-binding</keyword>
<dbReference type="Proteomes" id="UP000758168">
    <property type="component" value="Unassembled WGS sequence"/>
</dbReference>
<dbReference type="EMBL" id="JAGIOB010000001">
    <property type="protein sequence ID" value="MBP2417508.1"/>
    <property type="molecule type" value="Genomic_DNA"/>
</dbReference>
<dbReference type="GO" id="GO:0009035">
    <property type="term" value="F:type I site-specific deoxyribonuclease activity"/>
    <property type="evidence" value="ECO:0007669"/>
    <property type="project" value="UniProtKB-EC"/>
</dbReference>
<keyword evidence="4" id="KW-1185">Reference proteome</keyword>
<dbReference type="PANTHER" id="PTHR43140:SF1">
    <property type="entry name" value="TYPE I RESTRICTION ENZYME ECOKI SPECIFICITY SUBUNIT"/>
    <property type="match status" value="1"/>
</dbReference>
<dbReference type="EC" id="3.1.21.3" evidence="3"/>
<evidence type="ECO:0000313" key="4">
    <source>
        <dbReference type="Proteomes" id="UP000758168"/>
    </source>
</evidence>
<evidence type="ECO:0000313" key="3">
    <source>
        <dbReference type="EMBL" id="MBP2417508.1"/>
    </source>
</evidence>
<proteinExistence type="predicted"/>
<dbReference type="RefSeq" id="WP_210056118.1">
    <property type="nucleotide sequence ID" value="NZ_BAAAMH010000003.1"/>
</dbReference>
<dbReference type="InterPro" id="IPR044946">
    <property type="entry name" value="Restrct_endonuc_typeI_TRD_sf"/>
</dbReference>
<name>A0ABS4ZBD0_9ACTN</name>
<protein>
    <submittedName>
        <fullName evidence="3">Type I restriction enzyme S subunit</fullName>
        <ecNumber evidence="3">3.1.21.3</ecNumber>
    </submittedName>
</protein>
<accession>A0ABS4ZBD0</accession>
<evidence type="ECO:0000256" key="1">
    <source>
        <dbReference type="ARBA" id="ARBA00022747"/>
    </source>
</evidence>